<keyword evidence="3" id="KW-1185">Reference proteome</keyword>
<dbReference type="EMBL" id="BGZK01000844">
    <property type="protein sequence ID" value="GBP62581.1"/>
    <property type="molecule type" value="Genomic_DNA"/>
</dbReference>
<sequence>MTGRLQRYEFILQMDARGLVAARPRHFRHRSRCTPDYVYFVHRPRYGSPAYSVPLKLGPFDFVHDENPQPSAAAPLQNNSECPADVGVDSAT</sequence>
<feature type="region of interest" description="Disordered" evidence="1">
    <location>
        <begin position="66"/>
        <end position="92"/>
    </location>
</feature>
<name>A0A4C1XF69_EUMVA</name>
<organism evidence="2 3">
    <name type="scientific">Eumeta variegata</name>
    <name type="common">Bagworm moth</name>
    <name type="synonym">Eumeta japonica</name>
    <dbReference type="NCBI Taxonomy" id="151549"/>
    <lineage>
        <taxon>Eukaryota</taxon>
        <taxon>Metazoa</taxon>
        <taxon>Ecdysozoa</taxon>
        <taxon>Arthropoda</taxon>
        <taxon>Hexapoda</taxon>
        <taxon>Insecta</taxon>
        <taxon>Pterygota</taxon>
        <taxon>Neoptera</taxon>
        <taxon>Endopterygota</taxon>
        <taxon>Lepidoptera</taxon>
        <taxon>Glossata</taxon>
        <taxon>Ditrysia</taxon>
        <taxon>Tineoidea</taxon>
        <taxon>Psychidae</taxon>
        <taxon>Oiketicinae</taxon>
        <taxon>Eumeta</taxon>
    </lineage>
</organism>
<gene>
    <name evidence="2" type="ORF">EVAR_47018_1</name>
</gene>
<protein>
    <submittedName>
        <fullName evidence="2">Uncharacterized protein</fullName>
    </submittedName>
</protein>
<dbReference type="AlphaFoldDB" id="A0A4C1XF69"/>
<comment type="caution">
    <text evidence="2">The sequence shown here is derived from an EMBL/GenBank/DDBJ whole genome shotgun (WGS) entry which is preliminary data.</text>
</comment>
<evidence type="ECO:0000256" key="1">
    <source>
        <dbReference type="SAM" id="MobiDB-lite"/>
    </source>
</evidence>
<proteinExistence type="predicted"/>
<reference evidence="2 3" key="1">
    <citation type="journal article" date="2019" name="Commun. Biol.">
        <title>The bagworm genome reveals a unique fibroin gene that provides high tensile strength.</title>
        <authorList>
            <person name="Kono N."/>
            <person name="Nakamura H."/>
            <person name="Ohtoshi R."/>
            <person name="Tomita M."/>
            <person name="Numata K."/>
            <person name="Arakawa K."/>
        </authorList>
    </citation>
    <scope>NUCLEOTIDE SEQUENCE [LARGE SCALE GENOMIC DNA]</scope>
</reference>
<accession>A0A4C1XF69</accession>
<dbReference type="Proteomes" id="UP000299102">
    <property type="component" value="Unassembled WGS sequence"/>
</dbReference>
<evidence type="ECO:0000313" key="3">
    <source>
        <dbReference type="Proteomes" id="UP000299102"/>
    </source>
</evidence>
<evidence type="ECO:0000313" key="2">
    <source>
        <dbReference type="EMBL" id="GBP62581.1"/>
    </source>
</evidence>